<organism evidence="12 13">
    <name type="scientific">Oldenlandia corymbosa var. corymbosa</name>
    <dbReference type="NCBI Taxonomy" id="529605"/>
    <lineage>
        <taxon>Eukaryota</taxon>
        <taxon>Viridiplantae</taxon>
        <taxon>Streptophyta</taxon>
        <taxon>Embryophyta</taxon>
        <taxon>Tracheophyta</taxon>
        <taxon>Spermatophyta</taxon>
        <taxon>Magnoliopsida</taxon>
        <taxon>eudicotyledons</taxon>
        <taxon>Gunneridae</taxon>
        <taxon>Pentapetalae</taxon>
        <taxon>asterids</taxon>
        <taxon>lamiids</taxon>
        <taxon>Gentianales</taxon>
        <taxon>Rubiaceae</taxon>
        <taxon>Rubioideae</taxon>
        <taxon>Spermacoceae</taxon>
        <taxon>Hedyotis-Oldenlandia complex</taxon>
        <taxon>Oldenlandia</taxon>
    </lineage>
</organism>
<name>A0AAV1BZD3_OLDCO</name>
<feature type="domain" description="Potassium channel" evidence="11">
    <location>
        <begin position="85"/>
        <end position="164"/>
    </location>
</feature>
<keyword evidence="4 10" id="KW-0812">Transmembrane</keyword>
<dbReference type="PRINTS" id="PR01333">
    <property type="entry name" value="2POREKCHANEL"/>
</dbReference>
<dbReference type="GO" id="GO:0030322">
    <property type="term" value="P:stabilization of membrane potential"/>
    <property type="evidence" value="ECO:0007669"/>
    <property type="project" value="TreeGrafter"/>
</dbReference>
<evidence type="ECO:0000256" key="1">
    <source>
        <dbReference type="ARBA" id="ARBA00004141"/>
    </source>
</evidence>
<evidence type="ECO:0000256" key="9">
    <source>
        <dbReference type="ARBA" id="ARBA00023303"/>
    </source>
</evidence>
<keyword evidence="6 10" id="KW-1133">Transmembrane helix</keyword>
<proteinExistence type="inferred from homology"/>
<protein>
    <submittedName>
        <fullName evidence="12">OLC1v1022512C1</fullName>
    </submittedName>
</protein>
<dbReference type="InterPro" id="IPR011992">
    <property type="entry name" value="EF-hand-dom_pair"/>
</dbReference>
<feature type="domain" description="Potassium channel" evidence="11">
    <location>
        <begin position="401"/>
        <end position="481"/>
    </location>
</feature>
<dbReference type="Proteomes" id="UP001161247">
    <property type="component" value="Chromosome 1"/>
</dbReference>
<evidence type="ECO:0000313" key="13">
    <source>
        <dbReference type="Proteomes" id="UP001161247"/>
    </source>
</evidence>
<keyword evidence="13" id="KW-1185">Reference proteome</keyword>
<accession>A0AAV1BZD3</accession>
<dbReference type="GO" id="GO:0009705">
    <property type="term" value="C:plant-type vacuole membrane"/>
    <property type="evidence" value="ECO:0007669"/>
    <property type="project" value="TreeGrafter"/>
</dbReference>
<dbReference type="InterPro" id="IPR003280">
    <property type="entry name" value="2pore_dom_K_chnl"/>
</dbReference>
<feature type="domain" description="Potassium channel" evidence="11">
    <location>
        <begin position="522"/>
        <end position="593"/>
    </location>
</feature>
<feature type="transmembrane region" description="Helical" evidence="10">
    <location>
        <begin position="398"/>
        <end position="416"/>
    </location>
</feature>
<comment type="similarity">
    <text evidence="2">Belongs to the two pore domain potassium channel (TC 1.A.1.7) family.</text>
</comment>
<gene>
    <name evidence="12" type="ORF">OLC1_LOCUS855</name>
</gene>
<dbReference type="SUPFAM" id="SSF81324">
    <property type="entry name" value="Voltage-gated potassium channels"/>
    <property type="match status" value="4"/>
</dbReference>
<keyword evidence="5" id="KW-0106">Calcium</keyword>
<feature type="transmembrane region" description="Helical" evidence="10">
    <location>
        <begin position="570"/>
        <end position="591"/>
    </location>
</feature>
<dbReference type="Pfam" id="PF07885">
    <property type="entry name" value="Ion_trans_2"/>
    <property type="match status" value="4"/>
</dbReference>
<dbReference type="InterPro" id="IPR013099">
    <property type="entry name" value="K_chnl_dom"/>
</dbReference>
<evidence type="ECO:0000313" key="12">
    <source>
        <dbReference type="EMBL" id="CAI9088233.1"/>
    </source>
</evidence>
<keyword evidence="7" id="KW-0406">Ion transport</keyword>
<feature type="transmembrane region" description="Helical" evidence="10">
    <location>
        <begin position="514"/>
        <end position="535"/>
    </location>
</feature>
<dbReference type="FunFam" id="1.10.287.70:FF:000128">
    <property type="entry name" value="Two-pore potassium channel 1"/>
    <property type="match status" value="1"/>
</dbReference>
<dbReference type="InterPro" id="IPR018247">
    <property type="entry name" value="EF_Hand_1_Ca_BS"/>
</dbReference>
<dbReference type="Gene3D" id="1.10.287.70">
    <property type="match status" value="4"/>
</dbReference>
<sequence length="677" mass="75568">MENGCSFDKMAEDVPKQTRMMKFNEAVRETKQKIGDKRRKFRHCKSAPVAEYVPGVVVEKNQVVKPSETIFPTARPSLRKVAACLCIYMAVSVTCFYLLRNQIRGKKTNGVLDSVYFCVSTLTASGYTDLIPNSTATKLLACACVFSGTALIGLLLSNAADYLVEKQEELFVRALSMRRESSSTLLSKKIEAEKIKSKCIFAFVLLLVLMAVGTIFLVKVEKMDLVDAFYCVCSIITTLGYVDKSFSTKGGRVFAIFWVLTGTICLAQLVLYIAELRSDHKQKKLVDRLLSRRMTKGDLEAADLDDDGVVKSRISPSTHNQTLIGKMEESVANQPLLMEFNNAVRETNQKVGNKYRRFRRCKSAPRAEYVPGEVGGKNHSLTPSETIFDKLHPNLRKVAMFLCVYMVTGVTCFYIVRYQLEGKKTNGILDSVYFCIVTMTTVGYGDLVPNSPASKLLACVFVFSGMALVGLVLSKAADYLVEKQEALFVRALNMQHKASPAEIFKKIETEKVRYKCIIAFILLLVLIVSGTVFLVRVEKLDLVDAFYCVCSTITTLGYGDKSFSTKAGRIFAIFWILTSTICLAQFFLYIAELHSENKQRELVKRLLSRRMTIVDLEAADLDDDGLVGAAEFVIYKLKEMGKITEEDILPLMDQFENLDVDQSGTLSATDLTLAQGP</sequence>
<feature type="transmembrane region" description="Helical" evidence="10">
    <location>
        <begin position="254"/>
        <end position="274"/>
    </location>
</feature>
<keyword evidence="3" id="KW-0813">Transport</keyword>
<evidence type="ECO:0000256" key="7">
    <source>
        <dbReference type="ARBA" id="ARBA00023065"/>
    </source>
</evidence>
<evidence type="ECO:0000256" key="5">
    <source>
        <dbReference type="ARBA" id="ARBA00022837"/>
    </source>
</evidence>
<evidence type="ECO:0000259" key="11">
    <source>
        <dbReference type="Pfam" id="PF07885"/>
    </source>
</evidence>
<comment type="subcellular location">
    <subcellularLocation>
        <location evidence="1">Membrane</location>
        <topology evidence="1">Multi-pass membrane protein</topology>
    </subcellularLocation>
</comment>
<dbReference type="SUPFAM" id="SSF47473">
    <property type="entry name" value="EF-hand"/>
    <property type="match status" value="1"/>
</dbReference>
<keyword evidence="9" id="KW-0407">Ion channel</keyword>
<feature type="transmembrane region" description="Helical" evidence="10">
    <location>
        <begin position="453"/>
        <end position="473"/>
    </location>
</feature>
<dbReference type="PROSITE" id="PS00018">
    <property type="entry name" value="EF_HAND_1"/>
    <property type="match status" value="2"/>
</dbReference>
<keyword evidence="8 10" id="KW-0472">Membrane</keyword>
<dbReference type="EMBL" id="OX459118">
    <property type="protein sequence ID" value="CAI9088233.1"/>
    <property type="molecule type" value="Genomic_DNA"/>
</dbReference>
<feature type="transmembrane region" description="Helical" evidence="10">
    <location>
        <begin position="136"/>
        <end position="156"/>
    </location>
</feature>
<feature type="domain" description="Potassium channel" evidence="11">
    <location>
        <begin position="205"/>
        <end position="275"/>
    </location>
</feature>
<evidence type="ECO:0000256" key="6">
    <source>
        <dbReference type="ARBA" id="ARBA00022989"/>
    </source>
</evidence>
<evidence type="ECO:0000256" key="8">
    <source>
        <dbReference type="ARBA" id="ARBA00023136"/>
    </source>
</evidence>
<evidence type="ECO:0000256" key="4">
    <source>
        <dbReference type="ARBA" id="ARBA00022692"/>
    </source>
</evidence>
<feature type="transmembrane region" description="Helical" evidence="10">
    <location>
        <begin position="80"/>
        <end position="99"/>
    </location>
</feature>
<dbReference type="GO" id="GO:0005886">
    <property type="term" value="C:plasma membrane"/>
    <property type="evidence" value="ECO:0007669"/>
    <property type="project" value="TreeGrafter"/>
</dbReference>
<evidence type="ECO:0000256" key="3">
    <source>
        <dbReference type="ARBA" id="ARBA00022448"/>
    </source>
</evidence>
<reference evidence="12" key="1">
    <citation type="submission" date="2023-03" db="EMBL/GenBank/DDBJ databases">
        <authorList>
            <person name="Julca I."/>
        </authorList>
    </citation>
    <scope>NUCLEOTIDE SEQUENCE</scope>
</reference>
<dbReference type="PANTHER" id="PTHR11003:SF291">
    <property type="entry name" value="IP11374P"/>
    <property type="match status" value="1"/>
</dbReference>
<dbReference type="PANTHER" id="PTHR11003">
    <property type="entry name" value="POTASSIUM CHANNEL, SUBFAMILY K"/>
    <property type="match status" value="1"/>
</dbReference>
<evidence type="ECO:0000256" key="2">
    <source>
        <dbReference type="ARBA" id="ARBA00010159"/>
    </source>
</evidence>
<evidence type="ECO:0000256" key="10">
    <source>
        <dbReference type="SAM" id="Phobius"/>
    </source>
</evidence>
<dbReference type="GO" id="GO:0022841">
    <property type="term" value="F:potassium ion leak channel activity"/>
    <property type="evidence" value="ECO:0007669"/>
    <property type="project" value="TreeGrafter"/>
</dbReference>
<dbReference type="GO" id="GO:0015271">
    <property type="term" value="F:outward rectifier potassium channel activity"/>
    <property type="evidence" value="ECO:0007669"/>
    <property type="project" value="TreeGrafter"/>
</dbReference>
<dbReference type="AlphaFoldDB" id="A0AAV1BZD3"/>
<feature type="transmembrane region" description="Helical" evidence="10">
    <location>
        <begin position="199"/>
        <end position="219"/>
    </location>
</feature>